<evidence type="ECO:0000256" key="2">
    <source>
        <dbReference type="SAM" id="MobiDB-lite"/>
    </source>
</evidence>
<keyword evidence="1" id="KW-0175">Coiled coil</keyword>
<protein>
    <submittedName>
        <fullName evidence="3">Uncharacterized protein</fullName>
    </submittedName>
</protein>
<feature type="compositionally biased region" description="Basic and acidic residues" evidence="2">
    <location>
        <begin position="1"/>
        <end position="10"/>
    </location>
</feature>
<dbReference type="EMBL" id="JARVKF010000279">
    <property type="protein sequence ID" value="KAK9419895.1"/>
    <property type="molecule type" value="Genomic_DNA"/>
</dbReference>
<evidence type="ECO:0000313" key="4">
    <source>
        <dbReference type="Proteomes" id="UP001408356"/>
    </source>
</evidence>
<dbReference type="Proteomes" id="UP001408356">
    <property type="component" value="Unassembled WGS sequence"/>
</dbReference>
<gene>
    <name evidence="3" type="ORF">SUNI508_06901</name>
</gene>
<accession>A0ABR2V095</accession>
<reference evidence="3 4" key="1">
    <citation type="journal article" date="2024" name="J. Plant Pathol.">
        <title>Sequence and assembly of the genome of Seiridium unicorne, isolate CBS 538.82, causal agent of cypress canker disease.</title>
        <authorList>
            <person name="Scali E."/>
            <person name="Rocca G.D."/>
            <person name="Danti R."/>
            <person name="Garbelotto M."/>
            <person name="Barberini S."/>
            <person name="Baroncelli R."/>
            <person name="Emiliani G."/>
        </authorList>
    </citation>
    <scope>NUCLEOTIDE SEQUENCE [LARGE SCALE GENOMIC DNA]</scope>
    <source>
        <strain evidence="3 4">BM-138-508</strain>
    </source>
</reference>
<feature type="coiled-coil region" evidence="1">
    <location>
        <begin position="50"/>
        <end position="117"/>
    </location>
</feature>
<feature type="compositionally biased region" description="Polar residues" evidence="2">
    <location>
        <begin position="13"/>
        <end position="27"/>
    </location>
</feature>
<evidence type="ECO:0000313" key="3">
    <source>
        <dbReference type="EMBL" id="KAK9419895.1"/>
    </source>
</evidence>
<name>A0ABR2V095_9PEZI</name>
<comment type="caution">
    <text evidence="3">The sequence shown here is derived from an EMBL/GenBank/DDBJ whole genome shotgun (WGS) entry which is preliminary data.</text>
</comment>
<feature type="region of interest" description="Disordered" evidence="2">
    <location>
        <begin position="1"/>
        <end position="42"/>
    </location>
</feature>
<sequence>MSRENKRPRLDSPPSSGAPNAITNATASDPPGSPRPSLSTSASFASVKYVENLSERVEKLEQQEQQQSGDEVKNILKAFGERLDVRNATISRQDAEIKDLRERVSDLHQKLLTTQAEHRQQLANATSLITSALRAPQMRLNETEKPERYQAPETTQDVHVENKNDGLKTLPIWELLWTLDPRDPDHMRVLKSKDFWLCLSMFGVGEGLDDGSKIYLIRSGPYQHWLPASDRKQSIKTARYWATEEWAGYPRIVELKPQGRDDINTPVLPRFVLPLSEIYVVRRDPKTNQCAERSSGYYLVVDMTSASKSMWMVYRYAQVDVKKDFDPLWDPFAQTTGSAFDAAQVYANARDWNGMKTPVGQLARSRKLVKATKRNCTSKVMFVEPNLEEVKEAIEKGWSGHPRQ</sequence>
<keyword evidence="4" id="KW-1185">Reference proteome</keyword>
<organism evidence="3 4">
    <name type="scientific">Seiridium unicorne</name>
    <dbReference type="NCBI Taxonomy" id="138068"/>
    <lineage>
        <taxon>Eukaryota</taxon>
        <taxon>Fungi</taxon>
        <taxon>Dikarya</taxon>
        <taxon>Ascomycota</taxon>
        <taxon>Pezizomycotina</taxon>
        <taxon>Sordariomycetes</taxon>
        <taxon>Xylariomycetidae</taxon>
        <taxon>Amphisphaeriales</taxon>
        <taxon>Sporocadaceae</taxon>
        <taxon>Seiridium</taxon>
    </lineage>
</organism>
<evidence type="ECO:0000256" key="1">
    <source>
        <dbReference type="SAM" id="Coils"/>
    </source>
</evidence>
<proteinExistence type="predicted"/>